<evidence type="ECO:0000313" key="1">
    <source>
        <dbReference type="EMBL" id="EJZ86376.1"/>
    </source>
</evidence>
<keyword evidence="2" id="KW-1185">Reference proteome</keyword>
<evidence type="ECO:0000313" key="2">
    <source>
        <dbReference type="Proteomes" id="UP000003994"/>
    </source>
</evidence>
<proteinExistence type="predicted"/>
<dbReference type="AlphaFoldDB" id="K0YRZ4"/>
<reference evidence="1 2" key="1">
    <citation type="submission" date="2012-07" db="EMBL/GenBank/DDBJ databases">
        <title>The Genome Sequence of Actinomyces turicensis ACS-279-V-COL4.</title>
        <authorList>
            <consortium name="The Broad Institute Genome Sequencing Platform"/>
            <person name="Earl A."/>
            <person name="Ward D."/>
            <person name="Feldgarden M."/>
            <person name="Gevers D."/>
            <person name="Saerens B."/>
            <person name="Vaneechoutte M."/>
            <person name="Walker B."/>
            <person name="Young S.K."/>
            <person name="Zeng Q."/>
            <person name="Gargeya S."/>
            <person name="Fitzgerald M."/>
            <person name="Haas B."/>
            <person name="Abouelleil A."/>
            <person name="Alvarado L."/>
            <person name="Arachchi H.M."/>
            <person name="Berlin A."/>
            <person name="Chapman S.B."/>
            <person name="Goldberg J."/>
            <person name="Griggs A."/>
            <person name="Gujja S."/>
            <person name="Hansen M."/>
            <person name="Howarth C."/>
            <person name="Imamovic A."/>
            <person name="Larimer J."/>
            <person name="McCowen C."/>
            <person name="Montmayeur A."/>
            <person name="Murphy C."/>
            <person name="Neiman D."/>
            <person name="Pearson M."/>
            <person name="Priest M."/>
            <person name="Roberts A."/>
            <person name="Saif S."/>
            <person name="Shea T."/>
            <person name="Sisk P."/>
            <person name="Sykes S."/>
            <person name="Wortman J."/>
            <person name="Nusbaum C."/>
            <person name="Birren B."/>
        </authorList>
    </citation>
    <scope>NUCLEOTIDE SEQUENCE [LARGE SCALE GENOMIC DNA]</scope>
    <source>
        <strain evidence="1 2">ACS-279-V-Col4</strain>
    </source>
</reference>
<dbReference type="STRING" id="883077.HMPREF9241_01001"/>
<dbReference type="HOGENOM" id="CLU_102068_0_0_11"/>
<gene>
    <name evidence="1" type="ORF">HMPREF9241_01001</name>
</gene>
<sequence>MTLNTLQPMSGYEGLYGPRHWVHETGLYELLSPYMCLPALSDDFARFDMIGSHVAGELLSLLPKANLEESQNSGPQVCDLLKACANNRGVYLSGYVVCAPRFDERISIDGIYLPSTPDCSAQAPYARSLALCWPILREKYGLTSAQGDPDEFLLVPTDFQSRNGWWIWWD</sequence>
<organism evidence="1 2">
    <name type="scientific">Schaalia turicensis ACS-279-V-Col4</name>
    <dbReference type="NCBI Taxonomy" id="883077"/>
    <lineage>
        <taxon>Bacteria</taxon>
        <taxon>Bacillati</taxon>
        <taxon>Actinomycetota</taxon>
        <taxon>Actinomycetes</taxon>
        <taxon>Actinomycetales</taxon>
        <taxon>Actinomycetaceae</taxon>
        <taxon>Schaalia</taxon>
    </lineage>
</organism>
<dbReference type="EMBL" id="AGWQ01000006">
    <property type="protein sequence ID" value="EJZ86376.1"/>
    <property type="molecule type" value="Genomic_DNA"/>
</dbReference>
<name>K0YRZ4_9ACTO</name>
<comment type="caution">
    <text evidence="1">The sequence shown here is derived from an EMBL/GenBank/DDBJ whole genome shotgun (WGS) entry which is preliminary data.</text>
</comment>
<dbReference type="RefSeq" id="WP_006681206.1">
    <property type="nucleotide sequence ID" value="NZ_JH815209.1"/>
</dbReference>
<dbReference type="Proteomes" id="UP000003994">
    <property type="component" value="Unassembled WGS sequence"/>
</dbReference>
<dbReference type="eggNOG" id="ENOG503387E">
    <property type="taxonomic scope" value="Bacteria"/>
</dbReference>
<accession>K0YRZ4</accession>
<protein>
    <submittedName>
        <fullName evidence="1">Uncharacterized protein</fullName>
    </submittedName>
</protein>